<comment type="caution">
    <text evidence="2">The sequence shown here is derived from an EMBL/GenBank/DDBJ whole genome shotgun (WGS) entry which is preliminary data.</text>
</comment>
<organism evidence="2 3">
    <name type="scientific">Vibrio cidicii</name>
    <dbReference type="NCBI Taxonomy" id="1763883"/>
    <lineage>
        <taxon>Bacteria</taxon>
        <taxon>Pseudomonadati</taxon>
        <taxon>Pseudomonadota</taxon>
        <taxon>Gammaproteobacteria</taxon>
        <taxon>Vibrionales</taxon>
        <taxon>Vibrionaceae</taxon>
        <taxon>Vibrio</taxon>
    </lineage>
</organism>
<dbReference type="InterPro" id="IPR057271">
    <property type="entry name" value="YagK_YfjJ_C"/>
</dbReference>
<name>A0A151JIL4_9VIBR</name>
<reference evidence="3" key="1">
    <citation type="submission" date="2015-12" db="EMBL/GenBank/DDBJ databases">
        <authorList>
            <person name="Tarr C.L."/>
            <person name="Gladney L.M."/>
        </authorList>
    </citation>
    <scope>NUCLEOTIDE SEQUENCE [LARGE SCALE GENOMIC DNA]</scope>
    <source>
        <strain evidence="3">2756-81</strain>
    </source>
</reference>
<proteinExistence type="predicted"/>
<dbReference type="Pfam" id="PF11726">
    <property type="entry name" value="YagK_YfjJ_C"/>
    <property type="match status" value="1"/>
</dbReference>
<evidence type="ECO:0000313" key="3">
    <source>
        <dbReference type="Proteomes" id="UP000075349"/>
    </source>
</evidence>
<dbReference type="EMBL" id="LOMK01000001">
    <property type="protein sequence ID" value="KYN25684.1"/>
    <property type="molecule type" value="Genomic_DNA"/>
</dbReference>
<feature type="domain" description="YagK/YfjJ C-terminal" evidence="1">
    <location>
        <begin position="50"/>
        <end position="191"/>
    </location>
</feature>
<dbReference type="AlphaFoldDB" id="A0A151JIL4"/>
<evidence type="ECO:0000313" key="2">
    <source>
        <dbReference type="EMBL" id="KYN25684.1"/>
    </source>
</evidence>
<protein>
    <recommendedName>
        <fullName evidence="1">YagK/YfjJ C-terminal domain-containing protein</fullName>
    </recommendedName>
</protein>
<gene>
    <name evidence="2" type="ORF">AUQ44_09660</name>
</gene>
<dbReference type="Proteomes" id="UP000075349">
    <property type="component" value="Unassembled WGS sequence"/>
</dbReference>
<accession>A0A151JIL4</accession>
<evidence type="ECO:0000259" key="1">
    <source>
        <dbReference type="Pfam" id="PF11726"/>
    </source>
</evidence>
<sequence length="216" mass="25248">MRARILLHPTKSKLALYRHGAQVYQIFHRATGVDQNILQSSFDLVKSWTNHYSKFCAVILQLHQNQPSDNNQQLSIFLTKLTHALQKHYNTPNIGYFWVREHSGRDKQHYHLAVFISGHCCQHSGTIDTLANTLWKQQDERNFSYQVKNRIYKVNRYGFDKELPSLLTRLSYFAKNDTKSRNPSRNSYGRSQLLKTTTQAKTLKNAKVISSSDHFY</sequence>